<accession>A0A1I5AJC5</accession>
<sequence>MECAETYSQRKTGICLSMSDYSYEHKRTNPIWMILLILIAVLGAAIGGYSWWVMSQSTNNSTKQEQATAIDIPIFMTLEPFTVNLIDNEDHFDRVLYVGVTLRLSDQETRQRLHNYLPEVRSRMLLLLSRQKATALAKDDGKMHLMADIKQTLHPTLIPGEPDQEITDVLFTTFILR</sequence>
<keyword evidence="12" id="KW-0966">Cell projection</keyword>
<evidence type="ECO:0000256" key="6">
    <source>
        <dbReference type="ARBA" id="ARBA00022500"/>
    </source>
</evidence>
<evidence type="ECO:0000256" key="3">
    <source>
        <dbReference type="ARBA" id="ARBA00008281"/>
    </source>
</evidence>
<keyword evidence="5" id="KW-1003">Cell membrane</keyword>
<gene>
    <name evidence="12" type="ORF">SAMN05421579_11255</name>
</gene>
<evidence type="ECO:0000313" key="13">
    <source>
        <dbReference type="Proteomes" id="UP000199011"/>
    </source>
</evidence>
<dbReference type="GO" id="GO:0005886">
    <property type="term" value="C:plasma membrane"/>
    <property type="evidence" value="ECO:0007669"/>
    <property type="project" value="UniProtKB-SubCell"/>
</dbReference>
<comment type="subcellular location">
    <subcellularLocation>
        <location evidence="11">Cell inner membrane</location>
    </subcellularLocation>
    <subcellularLocation>
        <location evidence="2">Cell membrane</location>
        <topology evidence="2">Single-pass membrane protein</topology>
    </subcellularLocation>
</comment>
<organism evidence="12 13">
    <name type="scientific">Xenorhabdus japonica</name>
    <dbReference type="NCBI Taxonomy" id="53341"/>
    <lineage>
        <taxon>Bacteria</taxon>
        <taxon>Pseudomonadati</taxon>
        <taxon>Pseudomonadota</taxon>
        <taxon>Gammaproteobacteria</taxon>
        <taxon>Enterobacterales</taxon>
        <taxon>Morganellaceae</taxon>
        <taxon>Xenorhabdus</taxon>
    </lineage>
</organism>
<dbReference type="PANTHER" id="PTHR35091">
    <property type="entry name" value="FLAGELLAR PROTEIN FLIL"/>
    <property type="match status" value="1"/>
</dbReference>
<comment type="function">
    <text evidence="1 11">Controls the rotational direction of flagella during chemotaxis.</text>
</comment>
<reference evidence="13" key="1">
    <citation type="submission" date="2016-10" db="EMBL/GenBank/DDBJ databases">
        <authorList>
            <person name="Varghese N."/>
            <person name="Submissions S."/>
        </authorList>
    </citation>
    <scope>NUCLEOTIDE SEQUENCE [LARGE SCALE GENOMIC DNA]</scope>
    <source>
        <strain evidence="13">DSM 16522</strain>
    </source>
</reference>
<dbReference type="GO" id="GO:0071978">
    <property type="term" value="P:bacterial-type flagellum-dependent swarming motility"/>
    <property type="evidence" value="ECO:0007669"/>
    <property type="project" value="TreeGrafter"/>
</dbReference>
<dbReference type="PANTHER" id="PTHR35091:SF2">
    <property type="entry name" value="FLAGELLAR PROTEIN FLIL"/>
    <property type="match status" value="1"/>
</dbReference>
<dbReference type="EMBL" id="FOVO01000012">
    <property type="protein sequence ID" value="SFN62537.1"/>
    <property type="molecule type" value="Genomic_DNA"/>
</dbReference>
<proteinExistence type="inferred from homology"/>
<comment type="similarity">
    <text evidence="3 11">Belongs to the FliL family.</text>
</comment>
<dbReference type="NCBIfam" id="NF005435">
    <property type="entry name" value="PRK07021.1"/>
    <property type="match status" value="1"/>
</dbReference>
<protein>
    <recommendedName>
        <fullName evidence="4 11">Flagellar protein FliL</fullName>
    </recommendedName>
</protein>
<evidence type="ECO:0000256" key="5">
    <source>
        <dbReference type="ARBA" id="ARBA00022475"/>
    </source>
</evidence>
<dbReference type="GO" id="GO:0006935">
    <property type="term" value="P:chemotaxis"/>
    <property type="evidence" value="ECO:0007669"/>
    <property type="project" value="UniProtKB-KW"/>
</dbReference>
<keyword evidence="11" id="KW-0997">Cell inner membrane</keyword>
<evidence type="ECO:0000256" key="7">
    <source>
        <dbReference type="ARBA" id="ARBA00022692"/>
    </source>
</evidence>
<dbReference type="AlphaFoldDB" id="A0A1I5AJC5"/>
<dbReference type="Proteomes" id="UP000199011">
    <property type="component" value="Unassembled WGS sequence"/>
</dbReference>
<evidence type="ECO:0000256" key="2">
    <source>
        <dbReference type="ARBA" id="ARBA00004162"/>
    </source>
</evidence>
<keyword evidence="8 11" id="KW-0283">Flagellar rotation</keyword>
<evidence type="ECO:0000256" key="1">
    <source>
        <dbReference type="ARBA" id="ARBA00002254"/>
    </source>
</evidence>
<name>A0A1I5AJC5_9GAMM</name>
<keyword evidence="9 11" id="KW-1133">Transmembrane helix</keyword>
<keyword evidence="6 11" id="KW-0145">Chemotaxis</keyword>
<evidence type="ECO:0000256" key="9">
    <source>
        <dbReference type="ARBA" id="ARBA00022989"/>
    </source>
</evidence>
<keyword evidence="12" id="KW-0969">Cilium</keyword>
<keyword evidence="7 11" id="KW-0812">Transmembrane</keyword>
<evidence type="ECO:0000256" key="10">
    <source>
        <dbReference type="ARBA" id="ARBA00023136"/>
    </source>
</evidence>
<keyword evidence="10 11" id="KW-0472">Membrane</keyword>
<dbReference type="GO" id="GO:0009425">
    <property type="term" value="C:bacterial-type flagellum basal body"/>
    <property type="evidence" value="ECO:0007669"/>
    <property type="project" value="InterPro"/>
</dbReference>
<evidence type="ECO:0000256" key="4">
    <source>
        <dbReference type="ARBA" id="ARBA00021812"/>
    </source>
</evidence>
<dbReference type="STRING" id="53341.SAMN05421579_11255"/>
<evidence type="ECO:0000256" key="11">
    <source>
        <dbReference type="RuleBase" id="RU364125"/>
    </source>
</evidence>
<evidence type="ECO:0000256" key="8">
    <source>
        <dbReference type="ARBA" id="ARBA00022779"/>
    </source>
</evidence>
<keyword evidence="13" id="KW-1185">Reference proteome</keyword>
<feature type="transmembrane region" description="Helical" evidence="11">
    <location>
        <begin position="31"/>
        <end position="52"/>
    </location>
</feature>
<keyword evidence="12" id="KW-0282">Flagellum</keyword>
<dbReference type="InterPro" id="IPR005503">
    <property type="entry name" value="FliL"/>
</dbReference>
<evidence type="ECO:0000313" key="12">
    <source>
        <dbReference type="EMBL" id="SFN62537.1"/>
    </source>
</evidence>
<dbReference type="Pfam" id="PF03748">
    <property type="entry name" value="FliL"/>
    <property type="match status" value="1"/>
</dbReference>